<accession>A0A1R7QCG5</accession>
<dbReference type="InterPro" id="IPR028994">
    <property type="entry name" value="Integrin_alpha_N"/>
</dbReference>
<gene>
    <name evidence="2" type="ORF">ACNJC6_01579</name>
</gene>
<organism evidence="2 3">
    <name type="scientific">Acinetobacter johnsonii</name>
    <dbReference type="NCBI Taxonomy" id="40214"/>
    <lineage>
        <taxon>Bacteria</taxon>
        <taxon>Pseudomonadati</taxon>
        <taxon>Pseudomonadota</taxon>
        <taxon>Gammaproteobacteria</taxon>
        <taxon>Moraxellales</taxon>
        <taxon>Moraxellaceae</taxon>
        <taxon>Acinetobacter</taxon>
    </lineage>
</organism>
<feature type="chain" id="PRO_5012006342" description="Lipoprotein" evidence="1">
    <location>
        <begin position="26"/>
        <end position="177"/>
    </location>
</feature>
<dbReference type="SUPFAM" id="SSF69318">
    <property type="entry name" value="Integrin alpha N-terminal domain"/>
    <property type="match status" value="1"/>
</dbReference>
<evidence type="ECO:0000313" key="3">
    <source>
        <dbReference type="Proteomes" id="UP000196240"/>
    </source>
</evidence>
<reference evidence="2 3" key="1">
    <citation type="submission" date="2017-02" db="EMBL/GenBank/DDBJ databases">
        <authorList>
            <person name="Peterson S.W."/>
        </authorList>
    </citation>
    <scope>NUCLEOTIDE SEQUENCE [LARGE SCALE GENOMIC DNA]</scope>
    <source>
        <strain evidence="2">C6</strain>
    </source>
</reference>
<evidence type="ECO:0000256" key="1">
    <source>
        <dbReference type="SAM" id="SignalP"/>
    </source>
</evidence>
<sequence length="177" mass="19041" precursor="true">MKIQILSALSLAMFLAGCHSTPSKMTATTTTAMDTTSIPQPTEKQGLKLAVQAYTQDQSDYQTRLYDLNQDGIDDAVVLLSGMEWCGSGGCTLLVFKGLANGSFQPHSKMTVSSTPIYALSTQTQGWRDLSVYTRGLGQVVLKYNGKSYPSNPSLASKYTSNLKQAGNTLLLPISAE</sequence>
<dbReference type="PROSITE" id="PS51257">
    <property type="entry name" value="PROKAR_LIPOPROTEIN"/>
    <property type="match status" value="1"/>
</dbReference>
<dbReference type="Proteomes" id="UP000196240">
    <property type="component" value="Unassembled WGS sequence"/>
</dbReference>
<dbReference type="EMBL" id="FUUY01000004">
    <property type="protein sequence ID" value="SJX21950.1"/>
    <property type="molecule type" value="Genomic_DNA"/>
</dbReference>
<feature type="signal peptide" evidence="1">
    <location>
        <begin position="1"/>
        <end position="25"/>
    </location>
</feature>
<protein>
    <recommendedName>
        <fullName evidence="4">Lipoprotein</fullName>
    </recommendedName>
</protein>
<evidence type="ECO:0000313" key="2">
    <source>
        <dbReference type="EMBL" id="SJX21950.1"/>
    </source>
</evidence>
<keyword evidence="1" id="KW-0732">Signal</keyword>
<proteinExistence type="predicted"/>
<evidence type="ECO:0008006" key="4">
    <source>
        <dbReference type="Google" id="ProtNLM"/>
    </source>
</evidence>
<name>A0A1R7QCG5_ACIJO</name>
<dbReference type="AlphaFoldDB" id="A0A1R7QCG5"/>